<name>E0UFG9_GLOV7</name>
<dbReference type="InterPro" id="IPR014747">
    <property type="entry name" value="Bac_photo_RC_H_C"/>
</dbReference>
<dbReference type="STRING" id="497965.Cyan7822_4760"/>
<dbReference type="EMBL" id="CP002198">
    <property type="protein sequence ID" value="ADN16663.1"/>
    <property type="molecule type" value="Genomic_DNA"/>
</dbReference>
<dbReference type="Gene3D" id="3.90.50.10">
    <property type="entry name" value="Photosynthetic Reaction Center, subunit H, domain 2"/>
    <property type="match status" value="1"/>
</dbReference>
<gene>
    <name evidence="2" type="ordered locus">Cyan7822_4760</name>
</gene>
<reference evidence="3" key="1">
    <citation type="journal article" date="2011" name="MBio">
        <title>Novel metabolic attributes of the genus Cyanothece, comprising a group of unicellular nitrogen-fixing Cyanobacteria.</title>
        <authorList>
            <person name="Bandyopadhyay A."/>
            <person name="Elvitigala T."/>
            <person name="Welsh E."/>
            <person name="Stockel J."/>
            <person name="Liberton M."/>
            <person name="Min H."/>
            <person name="Sherman L.A."/>
            <person name="Pakrasi H.B."/>
        </authorList>
    </citation>
    <scope>NUCLEOTIDE SEQUENCE [LARGE SCALE GENOMIC DNA]</scope>
    <source>
        <strain evidence="3">PCC 7822</strain>
    </source>
</reference>
<dbReference type="GO" id="GO:0019684">
    <property type="term" value="P:photosynthesis, light reaction"/>
    <property type="evidence" value="ECO:0007669"/>
    <property type="project" value="InterPro"/>
</dbReference>
<dbReference type="SUPFAM" id="SSF50346">
    <property type="entry name" value="PRC-barrel domain"/>
    <property type="match status" value="1"/>
</dbReference>
<dbReference type="eggNOG" id="COG3861">
    <property type="taxonomic scope" value="Bacteria"/>
</dbReference>
<dbReference type="GO" id="GO:0030077">
    <property type="term" value="C:plasma membrane light-harvesting complex"/>
    <property type="evidence" value="ECO:0007669"/>
    <property type="project" value="InterPro"/>
</dbReference>
<dbReference type="OrthoDB" id="510842at2"/>
<dbReference type="HOGENOM" id="CLU_1324449_0_0_3"/>
<dbReference type="InterPro" id="IPR011033">
    <property type="entry name" value="PRC_barrel-like_sf"/>
</dbReference>
<dbReference type="InterPro" id="IPR027275">
    <property type="entry name" value="PRC-brl_dom"/>
</dbReference>
<organism evidence="2 3">
    <name type="scientific">Gloeothece verrucosa (strain PCC 7822)</name>
    <name type="common">Cyanothece sp. (strain PCC 7822)</name>
    <dbReference type="NCBI Taxonomy" id="497965"/>
    <lineage>
        <taxon>Bacteria</taxon>
        <taxon>Bacillati</taxon>
        <taxon>Cyanobacteriota</taxon>
        <taxon>Cyanophyceae</taxon>
        <taxon>Oscillatoriophycideae</taxon>
        <taxon>Chroococcales</taxon>
        <taxon>Aphanothecaceae</taxon>
        <taxon>Gloeothece</taxon>
        <taxon>Gloeothece verrucosa</taxon>
    </lineage>
</organism>
<evidence type="ECO:0000313" key="3">
    <source>
        <dbReference type="Proteomes" id="UP000008206"/>
    </source>
</evidence>
<proteinExistence type="predicted"/>
<feature type="domain" description="PRC-barrel" evidence="1">
    <location>
        <begin position="143"/>
        <end position="207"/>
    </location>
</feature>
<dbReference type="RefSeq" id="WP_013324703.1">
    <property type="nucleotide sequence ID" value="NC_014501.1"/>
</dbReference>
<dbReference type="KEGG" id="cyj:Cyan7822_4760"/>
<evidence type="ECO:0000313" key="2">
    <source>
        <dbReference type="EMBL" id="ADN16663.1"/>
    </source>
</evidence>
<sequence length="222" mass="24977">MTDNKIAIPINADVLCSDEKCGKSSHAIINPITQNITHIVVKDSDLPESSRRIVPIEKISTTTSNTVTLNCSKEELAQMQAFTESHYIKPDNDTLATMLQIEHYEETLLSDPYILPYAIPITPLEYMPIEKELIPPGQIAVHRGAEVRAIDGRVGRVDEFVVEPSNGHITHLIMREGHLWMTKDIVIPLKAIEKMEEEIVYLNIDKKGVESLPEINVKRLFG</sequence>
<keyword evidence="3" id="KW-1185">Reference proteome</keyword>
<evidence type="ECO:0000259" key="1">
    <source>
        <dbReference type="Pfam" id="PF05239"/>
    </source>
</evidence>
<dbReference type="AlphaFoldDB" id="E0UFG9"/>
<dbReference type="Pfam" id="PF05239">
    <property type="entry name" value="PRC"/>
    <property type="match status" value="1"/>
</dbReference>
<dbReference type="Proteomes" id="UP000008206">
    <property type="component" value="Chromosome"/>
</dbReference>
<accession>E0UFG9</accession>
<protein>
    <recommendedName>
        <fullName evidence="1">PRC-barrel domain-containing protein</fullName>
    </recommendedName>
</protein>